<evidence type="ECO:0000256" key="1">
    <source>
        <dbReference type="ARBA" id="ARBA00004781"/>
    </source>
</evidence>
<evidence type="ECO:0000256" key="3">
    <source>
        <dbReference type="ARBA" id="ARBA00012929"/>
    </source>
</evidence>
<evidence type="ECO:0000259" key="7">
    <source>
        <dbReference type="Pfam" id="PF04321"/>
    </source>
</evidence>
<dbReference type="AlphaFoldDB" id="A0A2Z6G9T1"/>
<dbReference type="STRING" id="1188319.OYT1_00071"/>
<comment type="similarity">
    <text evidence="2 6">Belongs to the dTDP-4-dehydrorhamnose reductase family.</text>
</comment>
<dbReference type="SUPFAM" id="SSF51735">
    <property type="entry name" value="NAD(P)-binding Rossmann-fold domains"/>
    <property type="match status" value="1"/>
</dbReference>
<dbReference type="EMBL" id="AP018738">
    <property type="protein sequence ID" value="BBE50247.1"/>
    <property type="molecule type" value="Genomic_DNA"/>
</dbReference>
<organism evidence="8 9">
    <name type="scientific">Ferriphaselus amnicola</name>
    <dbReference type="NCBI Taxonomy" id="1188319"/>
    <lineage>
        <taxon>Bacteria</taxon>
        <taxon>Pseudomonadati</taxon>
        <taxon>Pseudomonadota</taxon>
        <taxon>Betaproteobacteria</taxon>
        <taxon>Nitrosomonadales</taxon>
        <taxon>Gallionellaceae</taxon>
        <taxon>Ferriphaselus</taxon>
    </lineage>
</organism>
<evidence type="ECO:0000313" key="8">
    <source>
        <dbReference type="EMBL" id="BBE50247.1"/>
    </source>
</evidence>
<dbReference type="GO" id="GO:0008831">
    <property type="term" value="F:dTDP-4-dehydrorhamnose reductase activity"/>
    <property type="evidence" value="ECO:0007669"/>
    <property type="project" value="UniProtKB-EC"/>
</dbReference>
<dbReference type="PANTHER" id="PTHR10491">
    <property type="entry name" value="DTDP-4-DEHYDRORHAMNOSE REDUCTASE"/>
    <property type="match status" value="1"/>
</dbReference>
<name>A0A2Z6G9T1_9PROT</name>
<sequence length="294" mass="32049">MRKILVTGAKGQVGWELVRTLAPLGDVVAVDMSELNITDTDAVRSFVRELKPAIIVNPAAYTAVDKAEAEPELAMQVNGIAPGVFAEEAKRLDAWLVHYSTDYIFDGSKPTAYVEDDQPNPQSVYGQTKLAGEQAIRAVGCKHLILRTSWVYGARGHNFMLTMLRLGNERDELKIVADQFGAPTWSRGIAEVTAQILAQLHSPMISTELAASRSGTYHLTAAGETSWHGFAAEVVRQGLPERQVTMTPIATDQYPLPAPRPANSRMSNQKLQNTFAVQSSAWEVELAMCIANAA</sequence>
<reference evidence="8 9" key="1">
    <citation type="submission" date="2018-06" db="EMBL/GenBank/DDBJ databases">
        <title>OYT1 Genome Sequencing.</title>
        <authorList>
            <person name="Kato S."/>
            <person name="Itoh T."/>
            <person name="Ohkuma M."/>
        </authorList>
    </citation>
    <scope>NUCLEOTIDE SEQUENCE [LARGE SCALE GENOMIC DNA]</scope>
    <source>
        <strain evidence="8 9">OYT1</strain>
    </source>
</reference>
<evidence type="ECO:0000256" key="2">
    <source>
        <dbReference type="ARBA" id="ARBA00010944"/>
    </source>
</evidence>
<dbReference type="InterPro" id="IPR005913">
    <property type="entry name" value="dTDP_dehydrorham_reduct"/>
</dbReference>
<comment type="function">
    <text evidence="6">Catalyzes the reduction of dTDP-6-deoxy-L-lyxo-4-hexulose to yield dTDP-L-rhamnose.</text>
</comment>
<dbReference type="RefSeq" id="WP_062625350.1">
    <property type="nucleotide sequence ID" value="NZ_AP018738.1"/>
</dbReference>
<evidence type="ECO:0000256" key="5">
    <source>
        <dbReference type="ARBA" id="ARBA00048200"/>
    </source>
</evidence>
<dbReference type="UniPathway" id="UPA00124"/>
<dbReference type="PANTHER" id="PTHR10491:SF4">
    <property type="entry name" value="METHIONINE ADENOSYLTRANSFERASE 2 SUBUNIT BETA"/>
    <property type="match status" value="1"/>
</dbReference>
<dbReference type="Gene3D" id="3.90.25.10">
    <property type="entry name" value="UDP-galactose 4-epimerase, domain 1"/>
    <property type="match status" value="1"/>
</dbReference>
<gene>
    <name evidence="8" type="ORF">OYT1_ch0680</name>
</gene>
<dbReference type="OrthoDB" id="9803892at2"/>
<dbReference type="InterPro" id="IPR029903">
    <property type="entry name" value="RmlD-like-bd"/>
</dbReference>
<comment type="cofactor">
    <cofactor evidence="6">
        <name>Mg(2+)</name>
        <dbReference type="ChEBI" id="CHEBI:18420"/>
    </cofactor>
    <text evidence="6">Binds 1 Mg(2+) ion per monomer.</text>
</comment>
<protein>
    <recommendedName>
        <fullName evidence="4 6">dTDP-4-dehydrorhamnose reductase</fullName>
        <ecNumber evidence="3 6">1.1.1.133</ecNumber>
    </recommendedName>
</protein>
<accession>A0A2Z6G9T1</accession>
<keyword evidence="6" id="KW-0560">Oxidoreductase</keyword>
<comment type="pathway">
    <text evidence="1 6">Carbohydrate biosynthesis; dTDP-L-rhamnose biosynthesis.</text>
</comment>
<evidence type="ECO:0000256" key="4">
    <source>
        <dbReference type="ARBA" id="ARBA00017099"/>
    </source>
</evidence>
<feature type="domain" description="RmlD-like substrate binding" evidence="7">
    <location>
        <begin position="3"/>
        <end position="292"/>
    </location>
</feature>
<dbReference type="Proteomes" id="UP000033070">
    <property type="component" value="Chromosome"/>
</dbReference>
<keyword evidence="9" id="KW-1185">Reference proteome</keyword>
<dbReference type="Gene3D" id="3.40.50.720">
    <property type="entry name" value="NAD(P)-binding Rossmann-like Domain"/>
    <property type="match status" value="1"/>
</dbReference>
<dbReference type="EC" id="1.1.1.133" evidence="3 6"/>
<dbReference type="CDD" id="cd05254">
    <property type="entry name" value="dTDP_HR_like_SDR_e"/>
    <property type="match status" value="1"/>
</dbReference>
<evidence type="ECO:0000256" key="6">
    <source>
        <dbReference type="RuleBase" id="RU364082"/>
    </source>
</evidence>
<dbReference type="KEGG" id="fam:OYT1_ch0680"/>
<dbReference type="GO" id="GO:0019305">
    <property type="term" value="P:dTDP-rhamnose biosynthetic process"/>
    <property type="evidence" value="ECO:0007669"/>
    <property type="project" value="UniProtKB-UniPathway"/>
</dbReference>
<dbReference type="GO" id="GO:0005829">
    <property type="term" value="C:cytosol"/>
    <property type="evidence" value="ECO:0007669"/>
    <property type="project" value="TreeGrafter"/>
</dbReference>
<dbReference type="InterPro" id="IPR036291">
    <property type="entry name" value="NAD(P)-bd_dom_sf"/>
</dbReference>
<evidence type="ECO:0000313" key="9">
    <source>
        <dbReference type="Proteomes" id="UP000033070"/>
    </source>
</evidence>
<dbReference type="Pfam" id="PF04321">
    <property type="entry name" value="RmlD_sub_bind"/>
    <property type="match status" value="1"/>
</dbReference>
<dbReference type="NCBIfam" id="TIGR01214">
    <property type="entry name" value="rmlD"/>
    <property type="match status" value="1"/>
</dbReference>
<comment type="catalytic activity">
    <reaction evidence="5 6">
        <text>dTDP-beta-L-rhamnose + NADP(+) = dTDP-4-dehydro-beta-L-rhamnose + NADPH + H(+)</text>
        <dbReference type="Rhea" id="RHEA:21796"/>
        <dbReference type="ChEBI" id="CHEBI:15378"/>
        <dbReference type="ChEBI" id="CHEBI:57510"/>
        <dbReference type="ChEBI" id="CHEBI:57783"/>
        <dbReference type="ChEBI" id="CHEBI:58349"/>
        <dbReference type="ChEBI" id="CHEBI:62830"/>
        <dbReference type="EC" id="1.1.1.133"/>
    </reaction>
</comment>
<proteinExistence type="inferred from homology"/>
<keyword evidence="6" id="KW-0521">NADP</keyword>